<feature type="active site" evidence="2">
    <location>
        <position position="139"/>
    </location>
</feature>
<reference evidence="3 4" key="1">
    <citation type="journal article" date="2015" name="Nature">
        <title>rRNA introns, odd ribosomes, and small enigmatic genomes across a large radiation of phyla.</title>
        <authorList>
            <person name="Brown C.T."/>
            <person name="Hug L.A."/>
            <person name="Thomas B.C."/>
            <person name="Sharon I."/>
            <person name="Castelle C.J."/>
            <person name="Singh A."/>
            <person name="Wilkins M.J."/>
            <person name="Williams K.H."/>
            <person name="Banfield J.F."/>
        </authorList>
    </citation>
    <scope>NUCLEOTIDE SEQUENCE [LARGE SCALE GENOMIC DNA]</scope>
</reference>
<accession>A0A0G1DGW6</accession>
<comment type="cofactor">
    <cofactor evidence="2">
        <name>Fe(2+)</name>
        <dbReference type="ChEBI" id="CHEBI:29033"/>
    </cofactor>
    <text evidence="2">Binds 1 Fe(2+) ion.</text>
</comment>
<dbReference type="GO" id="GO:0046872">
    <property type="term" value="F:metal ion binding"/>
    <property type="evidence" value="ECO:0007669"/>
    <property type="project" value="UniProtKB-KW"/>
</dbReference>
<organism evidence="3 4">
    <name type="scientific">Candidatus Woesebacteria bacterium GW2011_GWB1_43_14</name>
    <dbReference type="NCBI Taxonomy" id="1618578"/>
    <lineage>
        <taxon>Bacteria</taxon>
        <taxon>Candidatus Woeseibacteriota</taxon>
    </lineage>
</organism>
<dbReference type="EC" id="3.5.1.88" evidence="2"/>
<keyword evidence="2" id="KW-0378">Hydrolase</keyword>
<dbReference type="Gene3D" id="3.90.45.10">
    <property type="entry name" value="Peptide deformylase"/>
    <property type="match status" value="1"/>
</dbReference>
<keyword evidence="2" id="KW-0648">Protein biosynthesis</keyword>
<dbReference type="AlphaFoldDB" id="A0A0G1DGW6"/>
<comment type="catalytic activity">
    <reaction evidence="2">
        <text>N-terminal N-formyl-L-methionyl-[peptide] + H2O = N-terminal L-methionyl-[peptide] + formate</text>
        <dbReference type="Rhea" id="RHEA:24420"/>
        <dbReference type="Rhea" id="RHEA-COMP:10639"/>
        <dbReference type="Rhea" id="RHEA-COMP:10640"/>
        <dbReference type="ChEBI" id="CHEBI:15377"/>
        <dbReference type="ChEBI" id="CHEBI:15740"/>
        <dbReference type="ChEBI" id="CHEBI:49298"/>
        <dbReference type="ChEBI" id="CHEBI:64731"/>
        <dbReference type="EC" id="3.5.1.88"/>
    </reaction>
</comment>
<dbReference type="Proteomes" id="UP000034090">
    <property type="component" value="Unassembled WGS sequence"/>
</dbReference>
<comment type="similarity">
    <text evidence="1 2">Belongs to the polypeptide deformylase family.</text>
</comment>
<keyword evidence="2" id="KW-0479">Metal-binding</keyword>
<dbReference type="PRINTS" id="PR01576">
    <property type="entry name" value="PDEFORMYLASE"/>
</dbReference>
<dbReference type="NCBIfam" id="TIGR00079">
    <property type="entry name" value="pept_deformyl"/>
    <property type="match status" value="1"/>
</dbReference>
<evidence type="ECO:0000256" key="1">
    <source>
        <dbReference type="ARBA" id="ARBA00010759"/>
    </source>
</evidence>
<evidence type="ECO:0000313" key="3">
    <source>
        <dbReference type="EMBL" id="KKS96939.1"/>
    </source>
</evidence>
<dbReference type="EMBL" id="LCFQ01000013">
    <property type="protein sequence ID" value="KKS96939.1"/>
    <property type="molecule type" value="Genomic_DNA"/>
</dbReference>
<dbReference type="InterPro" id="IPR023635">
    <property type="entry name" value="Peptide_deformylase"/>
</dbReference>
<comment type="function">
    <text evidence="2">Removes the formyl group from the N-terminal Met of newly synthesized proteins. Requires at least a dipeptide for an efficient rate of reaction. N-terminal L-methionine is a prerequisite for activity but the enzyme has broad specificity at other positions.</text>
</comment>
<feature type="binding site" evidence="2">
    <location>
        <position position="142"/>
    </location>
    <ligand>
        <name>Fe cation</name>
        <dbReference type="ChEBI" id="CHEBI:24875"/>
    </ligand>
</feature>
<sequence>MIKKIVDVKDPILRAKAKPVAKIDAKIKKLIQDMKDTLYSQDDPEGVGLAAPQVGKSLQIFITNYEGKKITVINPKVLNTGKSEKIKLSEKVLEGCLSLPHYYGPLSRARTIKIKYLDENRNTQVKEFRDFMAQIIQHEIDHLKGVLFIDKLIAEKEPLYKFDGEDWEEVEL</sequence>
<evidence type="ECO:0000256" key="2">
    <source>
        <dbReference type="HAMAP-Rule" id="MF_00163"/>
    </source>
</evidence>
<comment type="caution">
    <text evidence="3">The sequence shown here is derived from an EMBL/GenBank/DDBJ whole genome shotgun (WGS) entry which is preliminary data.</text>
</comment>
<dbReference type="HAMAP" id="MF_00163">
    <property type="entry name" value="Pep_deformylase"/>
    <property type="match status" value="1"/>
</dbReference>
<feature type="binding site" evidence="2">
    <location>
        <position position="138"/>
    </location>
    <ligand>
        <name>Fe cation</name>
        <dbReference type="ChEBI" id="CHEBI:24875"/>
    </ligand>
</feature>
<dbReference type="PANTHER" id="PTHR10458">
    <property type="entry name" value="PEPTIDE DEFORMYLASE"/>
    <property type="match status" value="1"/>
</dbReference>
<dbReference type="SUPFAM" id="SSF56420">
    <property type="entry name" value="Peptide deformylase"/>
    <property type="match status" value="1"/>
</dbReference>
<dbReference type="STRING" id="1618578.UV74_C0013G0061"/>
<dbReference type="PATRIC" id="fig|1618578.3.peg.402"/>
<dbReference type="GO" id="GO:0006412">
    <property type="term" value="P:translation"/>
    <property type="evidence" value="ECO:0007669"/>
    <property type="project" value="UniProtKB-UniRule"/>
</dbReference>
<evidence type="ECO:0000313" key="4">
    <source>
        <dbReference type="Proteomes" id="UP000034090"/>
    </source>
</evidence>
<dbReference type="InterPro" id="IPR036821">
    <property type="entry name" value="Peptide_deformylase_sf"/>
</dbReference>
<dbReference type="PIRSF" id="PIRSF004749">
    <property type="entry name" value="Pep_def"/>
    <property type="match status" value="1"/>
</dbReference>
<dbReference type="NCBIfam" id="NF001159">
    <property type="entry name" value="PRK00150.1-3"/>
    <property type="match status" value="1"/>
</dbReference>
<keyword evidence="2" id="KW-0408">Iron</keyword>
<dbReference type="PANTHER" id="PTHR10458:SF22">
    <property type="entry name" value="PEPTIDE DEFORMYLASE"/>
    <property type="match status" value="1"/>
</dbReference>
<dbReference type="Pfam" id="PF01327">
    <property type="entry name" value="Pep_deformylase"/>
    <property type="match status" value="1"/>
</dbReference>
<name>A0A0G1DGW6_9BACT</name>
<dbReference type="GO" id="GO:0042586">
    <property type="term" value="F:peptide deformylase activity"/>
    <property type="evidence" value="ECO:0007669"/>
    <property type="project" value="UniProtKB-UniRule"/>
</dbReference>
<feature type="binding site" evidence="2">
    <location>
        <position position="96"/>
    </location>
    <ligand>
        <name>Fe cation</name>
        <dbReference type="ChEBI" id="CHEBI:24875"/>
    </ligand>
</feature>
<dbReference type="CDD" id="cd00487">
    <property type="entry name" value="Pep_deformylase"/>
    <property type="match status" value="1"/>
</dbReference>
<protein>
    <recommendedName>
        <fullName evidence="2">Peptide deformylase</fullName>
        <shortName evidence="2">PDF</shortName>
        <ecNumber evidence="2">3.5.1.88</ecNumber>
    </recommendedName>
    <alternativeName>
        <fullName evidence="2">Polypeptide deformylase</fullName>
    </alternativeName>
</protein>
<proteinExistence type="inferred from homology"/>
<gene>
    <name evidence="2" type="primary">def</name>
    <name evidence="3" type="ORF">UV74_C0013G0061</name>
</gene>